<accession>A0AAV8CV35</accession>
<dbReference type="AlphaFoldDB" id="A0AAV8CV35"/>
<dbReference type="PROSITE" id="PS51257">
    <property type="entry name" value="PROKAR_LIPOPROTEIN"/>
    <property type="match status" value="1"/>
</dbReference>
<reference evidence="2" key="1">
    <citation type="submission" date="2022-08" db="EMBL/GenBank/DDBJ databases">
        <authorList>
            <person name="Marques A."/>
        </authorList>
    </citation>
    <scope>NUCLEOTIDE SEQUENCE</scope>
    <source>
        <strain evidence="2">RhyPub2mFocal</strain>
        <tissue evidence="2">Leaves</tissue>
    </source>
</reference>
<dbReference type="PANTHER" id="PTHR35111">
    <property type="entry name" value="F10A5.9-RELATED"/>
    <property type="match status" value="1"/>
</dbReference>
<feature type="region of interest" description="Disordered" evidence="1">
    <location>
        <begin position="97"/>
        <end position="116"/>
    </location>
</feature>
<dbReference type="Proteomes" id="UP001140206">
    <property type="component" value="Chromosome 4"/>
</dbReference>
<name>A0AAV8CV35_9POAL</name>
<evidence type="ECO:0000313" key="2">
    <source>
        <dbReference type="EMBL" id="KAJ4759890.1"/>
    </source>
</evidence>
<feature type="compositionally biased region" description="Basic and acidic residues" evidence="1">
    <location>
        <begin position="97"/>
        <end position="110"/>
    </location>
</feature>
<dbReference type="PANTHER" id="PTHR35111:SF1">
    <property type="entry name" value="OS04G0115900 PROTEIN"/>
    <property type="match status" value="1"/>
</dbReference>
<keyword evidence="3" id="KW-1185">Reference proteome</keyword>
<organism evidence="2 3">
    <name type="scientific">Rhynchospora pubera</name>
    <dbReference type="NCBI Taxonomy" id="906938"/>
    <lineage>
        <taxon>Eukaryota</taxon>
        <taxon>Viridiplantae</taxon>
        <taxon>Streptophyta</taxon>
        <taxon>Embryophyta</taxon>
        <taxon>Tracheophyta</taxon>
        <taxon>Spermatophyta</taxon>
        <taxon>Magnoliopsida</taxon>
        <taxon>Liliopsida</taxon>
        <taxon>Poales</taxon>
        <taxon>Cyperaceae</taxon>
        <taxon>Cyperoideae</taxon>
        <taxon>Rhynchosporeae</taxon>
        <taxon>Rhynchospora</taxon>
    </lineage>
</organism>
<gene>
    <name evidence="2" type="ORF">LUZ62_070265</name>
</gene>
<evidence type="ECO:0000313" key="3">
    <source>
        <dbReference type="Proteomes" id="UP001140206"/>
    </source>
</evidence>
<protein>
    <submittedName>
        <fullName evidence="2">Transducin/WD40 repeat-like superfamily protein</fullName>
    </submittedName>
</protein>
<sequence length="116" mass="13254">MQQARSVRRQPMISSTATISCMPRLRRRPTAFTTPMSLFNRLREVLLRLIMISSSVSRTEEMHQAPPARVYHNLDSHRSEAVQDCIEFFKRSAVVGEAEKTESSDSREELDICAAN</sequence>
<comment type="caution">
    <text evidence="2">The sequence shown here is derived from an EMBL/GenBank/DDBJ whole genome shotgun (WGS) entry which is preliminary data.</text>
</comment>
<evidence type="ECO:0000256" key="1">
    <source>
        <dbReference type="SAM" id="MobiDB-lite"/>
    </source>
</evidence>
<dbReference type="EMBL" id="JAMFTS010000004">
    <property type="protein sequence ID" value="KAJ4759890.1"/>
    <property type="molecule type" value="Genomic_DNA"/>
</dbReference>
<proteinExistence type="predicted"/>